<accession>A0A409WPQ6</accession>
<evidence type="ECO:0000313" key="1">
    <source>
        <dbReference type="EMBL" id="PPQ80479.1"/>
    </source>
</evidence>
<proteinExistence type="predicted"/>
<dbReference type="Proteomes" id="UP000284706">
    <property type="component" value="Unassembled WGS sequence"/>
</dbReference>
<dbReference type="EMBL" id="NHYE01004947">
    <property type="protein sequence ID" value="PPQ80479.1"/>
    <property type="molecule type" value="Genomic_DNA"/>
</dbReference>
<name>A0A409WPQ6_9AGAR</name>
<dbReference type="InParanoid" id="A0A409WPQ6"/>
<gene>
    <name evidence="1" type="ORF">CVT26_003934</name>
</gene>
<dbReference type="AlphaFoldDB" id="A0A409WPQ6"/>
<comment type="caution">
    <text evidence="1">The sequence shown here is derived from an EMBL/GenBank/DDBJ whole genome shotgun (WGS) entry which is preliminary data.</text>
</comment>
<reference evidence="1 2" key="1">
    <citation type="journal article" date="2018" name="Evol. Lett.">
        <title>Horizontal gene cluster transfer increased hallucinogenic mushroom diversity.</title>
        <authorList>
            <person name="Reynolds H.T."/>
            <person name="Vijayakumar V."/>
            <person name="Gluck-Thaler E."/>
            <person name="Korotkin H.B."/>
            <person name="Matheny P.B."/>
            <person name="Slot J.C."/>
        </authorList>
    </citation>
    <scope>NUCLEOTIDE SEQUENCE [LARGE SCALE GENOMIC DNA]</scope>
    <source>
        <strain evidence="1 2">SRW20</strain>
    </source>
</reference>
<keyword evidence="2" id="KW-1185">Reference proteome</keyword>
<sequence>MRILSRYSVSSDALRHLTEHPFKNAICQKKDWRQHEQQCNDDTNSHEPGYETIRSYDNHFADGFLSFALVKLAVQERFGQLSRDDFRRAWSEVATVCFLHVYLVVVENPPPGRFNRLRFHSVRFSSPRLFEPRLLDFVYKDLDSRFPAFTLGYSIVPGDINEGTNFVDINPPPTTIETFTHQFPYPLPPQSYIDPCEILTAIALREYQSRQDAAASAAQGKNEDKK</sequence>
<protein>
    <submittedName>
        <fullName evidence="1">Uncharacterized protein</fullName>
    </submittedName>
</protein>
<evidence type="ECO:0000313" key="2">
    <source>
        <dbReference type="Proteomes" id="UP000284706"/>
    </source>
</evidence>
<organism evidence="1 2">
    <name type="scientific">Gymnopilus dilepis</name>
    <dbReference type="NCBI Taxonomy" id="231916"/>
    <lineage>
        <taxon>Eukaryota</taxon>
        <taxon>Fungi</taxon>
        <taxon>Dikarya</taxon>
        <taxon>Basidiomycota</taxon>
        <taxon>Agaricomycotina</taxon>
        <taxon>Agaricomycetes</taxon>
        <taxon>Agaricomycetidae</taxon>
        <taxon>Agaricales</taxon>
        <taxon>Agaricineae</taxon>
        <taxon>Hymenogastraceae</taxon>
        <taxon>Gymnopilus</taxon>
    </lineage>
</organism>